<keyword evidence="3 8" id="KW-0732">Signal</keyword>
<evidence type="ECO:0000259" key="9">
    <source>
        <dbReference type="PROSITE" id="PS51328"/>
    </source>
</evidence>
<dbReference type="GO" id="GO:0005789">
    <property type="term" value="C:endoplasmic reticulum membrane"/>
    <property type="evidence" value="ECO:0007669"/>
    <property type="project" value="TreeGrafter"/>
</dbReference>
<dbReference type="InterPro" id="IPR051136">
    <property type="entry name" value="Intracellular_Lectin-GPT"/>
</dbReference>
<proteinExistence type="predicted"/>
<reference evidence="10" key="1">
    <citation type="journal article" date="2020" name="Stud. Mycol.">
        <title>101 Dothideomycetes genomes: a test case for predicting lifestyles and emergence of pathogens.</title>
        <authorList>
            <person name="Haridas S."/>
            <person name="Albert R."/>
            <person name="Binder M."/>
            <person name="Bloem J."/>
            <person name="Labutti K."/>
            <person name="Salamov A."/>
            <person name="Andreopoulos B."/>
            <person name="Baker S."/>
            <person name="Barry K."/>
            <person name="Bills G."/>
            <person name="Bluhm B."/>
            <person name="Cannon C."/>
            <person name="Castanera R."/>
            <person name="Culley D."/>
            <person name="Daum C."/>
            <person name="Ezra D."/>
            <person name="Gonzalez J."/>
            <person name="Henrissat B."/>
            <person name="Kuo A."/>
            <person name="Liang C."/>
            <person name="Lipzen A."/>
            <person name="Lutzoni F."/>
            <person name="Magnuson J."/>
            <person name="Mondo S."/>
            <person name="Nolan M."/>
            <person name="Ohm R."/>
            <person name="Pangilinan J."/>
            <person name="Park H.-J."/>
            <person name="Ramirez L."/>
            <person name="Alfaro M."/>
            <person name="Sun H."/>
            <person name="Tritt A."/>
            <person name="Yoshinaga Y."/>
            <person name="Zwiers L.-H."/>
            <person name="Turgeon B."/>
            <person name="Goodwin S."/>
            <person name="Spatafora J."/>
            <person name="Crous P."/>
            <person name="Grigoriev I."/>
        </authorList>
    </citation>
    <scope>NUCLEOTIDE SEQUENCE</scope>
    <source>
        <strain evidence="10">CBS 133067</strain>
    </source>
</reference>
<accession>A0A9P4IN82</accession>
<name>A0A9P4IN82_9PEZI</name>
<feature type="compositionally biased region" description="Low complexity" evidence="6">
    <location>
        <begin position="237"/>
        <end position="265"/>
    </location>
</feature>
<evidence type="ECO:0000256" key="4">
    <source>
        <dbReference type="ARBA" id="ARBA00022989"/>
    </source>
</evidence>
<dbReference type="CDD" id="cd06903">
    <property type="entry name" value="lectin_EMP46_EMP47"/>
    <property type="match status" value="1"/>
</dbReference>
<dbReference type="GO" id="GO:0006888">
    <property type="term" value="P:endoplasmic reticulum to Golgi vesicle-mediated transport"/>
    <property type="evidence" value="ECO:0007669"/>
    <property type="project" value="TreeGrafter"/>
</dbReference>
<dbReference type="PANTHER" id="PTHR12223">
    <property type="entry name" value="VESICULAR MANNOSE-BINDING LECTIN"/>
    <property type="match status" value="1"/>
</dbReference>
<dbReference type="PROSITE" id="PS51328">
    <property type="entry name" value="L_LECTIN_LIKE"/>
    <property type="match status" value="1"/>
</dbReference>
<evidence type="ECO:0000256" key="1">
    <source>
        <dbReference type="ARBA" id="ARBA00004479"/>
    </source>
</evidence>
<dbReference type="InterPro" id="IPR013320">
    <property type="entry name" value="ConA-like_dom_sf"/>
</dbReference>
<feature type="chain" id="PRO_5040451166" evidence="8">
    <location>
        <begin position="21"/>
        <end position="430"/>
    </location>
</feature>
<gene>
    <name evidence="10" type="ORF">NA57DRAFT_34631</name>
</gene>
<dbReference type="Gene3D" id="2.60.120.200">
    <property type="match status" value="1"/>
</dbReference>
<dbReference type="GO" id="GO:0030134">
    <property type="term" value="C:COPII-coated ER to Golgi transport vesicle"/>
    <property type="evidence" value="ECO:0007669"/>
    <property type="project" value="TreeGrafter"/>
</dbReference>
<dbReference type="EMBL" id="ML978123">
    <property type="protein sequence ID" value="KAF2102330.1"/>
    <property type="molecule type" value="Genomic_DNA"/>
</dbReference>
<evidence type="ECO:0000256" key="8">
    <source>
        <dbReference type="SAM" id="SignalP"/>
    </source>
</evidence>
<dbReference type="GO" id="GO:0005537">
    <property type="term" value="F:D-mannose binding"/>
    <property type="evidence" value="ECO:0007669"/>
    <property type="project" value="TreeGrafter"/>
</dbReference>
<evidence type="ECO:0000256" key="7">
    <source>
        <dbReference type="SAM" id="Phobius"/>
    </source>
</evidence>
<dbReference type="SUPFAM" id="SSF49899">
    <property type="entry name" value="Concanavalin A-like lectins/glucanases"/>
    <property type="match status" value="1"/>
</dbReference>
<comment type="caution">
    <text evidence="10">The sequence shown here is derived from an EMBL/GenBank/DDBJ whole genome shotgun (WGS) entry which is preliminary data.</text>
</comment>
<feature type="region of interest" description="Disordered" evidence="6">
    <location>
        <begin position="237"/>
        <end position="286"/>
    </location>
</feature>
<feature type="domain" description="L-type lectin-like" evidence="9">
    <location>
        <begin position="21"/>
        <end position="237"/>
    </location>
</feature>
<keyword evidence="5 7" id="KW-0472">Membrane</keyword>
<feature type="transmembrane region" description="Helical" evidence="7">
    <location>
        <begin position="397"/>
        <end position="418"/>
    </location>
</feature>
<feature type="signal peptide" evidence="8">
    <location>
        <begin position="1"/>
        <end position="20"/>
    </location>
</feature>
<sequence>MHRIPATLALLAFSILQTQAATVVNELSFGLHSKVSDDHGTVPGWHVSGEGHLPQIMSDRVILTPPYPGGQRGSMWTDATSKDAEWNADIEFRVNGDERGRGNLHIWYAKDGQREVSTSSVYTIGRFDGLALVLDQYEGRGGSLRGFLNDGSKSFRDQHIVDTLAFGHCDFAYRNLGHFTHLNVRQTRDGLEVQIGGRPCFKTDKVKLPAGYQFGVTAASAENPDSFELSQFIVESSGSGPSLGSGSFQAPPDQQPMGSSQQSSPRDTSWRYGDDTPDIPASDFRSQDDQFKDLHNRLMVLHHQLNSLVHDFEGVKQHAEENQAILINRYMNPLHDFQDEIHKRIVNIERDVESIKKDFEAKDFKAAVKQLHDALQESHSSLLFHLPELTKSSSPRLGFFVFIIIAFQLILAGSYVVYKRRRNSGPKKFL</sequence>
<organism evidence="10 11">
    <name type="scientific">Rhizodiscina lignyota</name>
    <dbReference type="NCBI Taxonomy" id="1504668"/>
    <lineage>
        <taxon>Eukaryota</taxon>
        <taxon>Fungi</taxon>
        <taxon>Dikarya</taxon>
        <taxon>Ascomycota</taxon>
        <taxon>Pezizomycotina</taxon>
        <taxon>Dothideomycetes</taxon>
        <taxon>Pleosporomycetidae</taxon>
        <taxon>Aulographales</taxon>
        <taxon>Rhizodiscinaceae</taxon>
        <taxon>Rhizodiscina</taxon>
    </lineage>
</organism>
<evidence type="ECO:0000256" key="6">
    <source>
        <dbReference type="SAM" id="MobiDB-lite"/>
    </source>
</evidence>
<dbReference type="AlphaFoldDB" id="A0A9P4IN82"/>
<evidence type="ECO:0000256" key="3">
    <source>
        <dbReference type="ARBA" id="ARBA00022729"/>
    </source>
</evidence>
<protein>
    <submittedName>
        <fullName evidence="10">Lectin family integral membrane protein</fullName>
    </submittedName>
</protein>
<keyword evidence="2 7" id="KW-0812">Transmembrane</keyword>
<evidence type="ECO:0000256" key="5">
    <source>
        <dbReference type="ARBA" id="ARBA00023136"/>
    </source>
</evidence>
<dbReference type="InterPro" id="IPR035661">
    <property type="entry name" value="EMP46/EMP47_N"/>
</dbReference>
<evidence type="ECO:0000256" key="2">
    <source>
        <dbReference type="ARBA" id="ARBA00022692"/>
    </source>
</evidence>
<dbReference type="InterPro" id="IPR005052">
    <property type="entry name" value="Lectin_leg"/>
</dbReference>
<keyword evidence="11" id="KW-1185">Reference proteome</keyword>
<dbReference type="Proteomes" id="UP000799772">
    <property type="component" value="Unassembled WGS sequence"/>
</dbReference>
<keyword evidence="4 7" id="KW-1133">Transmembrane helix</keyword>
<evidence type="ECO:0000313" key="11">
    <source>
        <dbReference type="Proteomes" id="UP000799772"/>
    </source>
</evidence>
<dbReference type="Pfam" id="PF03388">
    <property type="entry name" value="Lectin_leg-like"/>
    <property type="match status" value="1"/>
</dbReference>
<dbReference type="PANTHER" id="PTHR12223:SF28">
    <property type="entry name" value="LECTIN, MANNOSE BINDING 1 LIKE"/>
    <property type="match status" value="1"/>
</dbReference>
<dbReference type="GO" id="GO:0000139">
    <property type="term" value="C:Golgi membrane"/>
    <property type="evidence" value="ECO:0007669"/>
    <property type="project" value="TreeGrafter"/>
</dbReference>
<dbReference type="OrthoDB" id="10265193at2759"/>
<dbReference type="GO" id="GO:0005793">
    <property type="term" value="C:endoplasmic reticulum-Golgi intermediate compartment"/>
    <property type="evidence" value="ECO:0007669"/>
    <property type="project" value="TreeGrafter"/>
</dbReference>
<comment type="subcellular location">
    <subcellularLocation>
        <location evidence="1">Membrane</location>
        <topology evidence="1">Single-pass type I membrane protein</topology>
    </subcellularLocation>
</comment>
<evidence type="ECO:0000313" key="10">
    <source>
        <dbReference type="EMBL" id="KAF2102330.1"/>
    </source>
</evidence>